<gene>
    <name evidence="3" type="ORF">CEUSTIGMA_g2466.t1</name>
</gene>
<dbReference type="EMBL" id="BEGY01000010">
    <property type="protein sequence ID" value="GAX75020.1"/>
    <property type="molecule type" value="Genomic_DNA"/>
</dbReference>
<organism evidence="3 4">
    <name type="scientific">Chlamydomonas eustigma</name>
    <dbReference type="NCBI Taxonomy" id="1157962"/>
    <lineage>
        <taxon>Eukaryota</taxon>
        <taxon>Viridiplantae</taxon>
        <taxon>Chlorophyta</taxon>
        <taxon>core chlorophytes</taxon>
        <taxon>Chlorophyceae</taxon>
        <taxon>CS clade</taxon>
        <taxon>Chlamydomonadales</taxon>
        <taxon>Chlamydomonadaceae</taxon>
        <taxon>Chlamydomonas</taxon>
    </lineage>
</organism>
<dbReference type="Pfam" id="PF09353">
    <property type="entry name" value="DUF1995"/>
    <property type="match status" value="1"/>
</dbReference>
<dbReference type="PANTHER" id="PTHR35509:SF4">
    <property type="entry name" value="DUF1995 DOMAIN-CONTAINING PROTEIN"/>
    <property type="match status" value="1"/>
</dbReference>
<feature type="compositionally biased region" description="Low complexity" evidence="1">
    <location>
        <begin position="172"/>
        <end position="182"/>
    </location>
</feature>
<evidence type="ECO:0000259" key="2">
    <source>
        <dbReference type="Pfam" id="PF09353"/>
    </source>
</evidence>
<protein>
    <recommendedName>
        <fullName evidence="2">DUF1995 domain-containing protein</fullName>
    </recommendedName>
</protein>
<feature type="region of interest" description="Disordered" evidence="1">
    <location>
        <begin position="882"/>
        <end position="912"/>
    </location>
</feature>
<name>A0A250WWX3_9CHLO</name>
<feature type="region of interest" description="Disordered" evidence="1">
    <location>
        <begin position="135"/>
        <end position="218"/>
    </location>
</feature>
<dbReference type="InterPro" id="IPR018962">
    <property type="entry name" value="DUF1995"/>
</dbReference>
<dbReference type="Proteomes" id="UP000232323">
    <property type="component" value="Unassembled WGS sequence"/>
</dbReference>
<comment type="caution">
    <text evidence="3">The sequence shown here is derived from an EMBL/GenBank/DDBJ whole genome shotgun (WGS) entry which is preliminary data.</text>
</comment>
<dbReference type="OrthoDB" id="8026949at2759"/>
<feature type="compositionally biased region" description="Basic residues" evidence="1">
    <location>
        <begin position="161"/>
        <end position="171"/>
    </location>
</feature>
<evidence type="ECO:0000313" key="4">
    <source>
        <dbReference type="Proteomes" id="UP000232323"/>
    </source>
</evidence>
<dbReference type="AlphaFoldDB" id="A0A250WWX3"/>
<sequence>MSCIKQCRYQTMKFSGIRNRRDSICQLGTPENGKPYGVRSAWEVARQEGLHKGACPLRSSPSRTSEVITSAAVVQRMQSTEVALNSPGSVKDQAGLQVQGIDSDAMKETLSGTERYQQVSREVLRVEEEAGISETKQLYSRQRSHQGTSTSDKPWQDAPVKHRNLNGRKRSSTAGSSTAGAGRKTKKMQPSRQLSHPNSHNHAKHASIKGSHSTNGHRRSLSVLLDKLEAVFTQNIEDREGSAGGDMTHRPENHGSEVSVPKILQASGTEEVSAVPRVSEELQRVEIASIPSAVTTFKPEHLTPAKLTLAISAAGDVEILLKLYRLHEPMMNIVHSVTMMKCLSRIVRSQALQRSFASSSSAATAAAAYKSKWTATWDSLCSKALLLLPSASCRHVADILGALHIMAEVRERSHPGWQRAEVTYAAGVGSTYREPATLHQDSTVCLESYTPASESFKASMGINNIDPEPSSISFASSALSESDVTPAASVAPARTASDAVQRGSTSMAPRPLHSSLSVLRPERLLARAALRHSQKLMEAAAAAADPERRAENSASAELEHVAAGAAVHVSAEEMQSMLAVLGKLGLAPGAEWQAAFFSLSLQQLPKVGREELVAMALGVSRLQPAAVPGRKWRTMYYSCTARLMSTFEPKELCMMTTAASRLPRPVPESWIQALIQRCSRCMDSFDAPAYALLLHGVSRMRPKVSRDWVLEMLESSTSLLYDFSTEELSLILRGCSIADVCPDDDWLLEFFQYSQLLLPSCTGPQLANMGWSLAQLRCQPPRRWLNDWAMQLKKRVGGASERRSKVERPLGVRAEKWHGVGYEVHAKRAAMALQAFGIRDLAGWCAMLCVSVPEPVKSAGKPMRRPALPRADSSIIIMEGASSASTTSGDSSHPIPSVALSGPSSSSSAEGMTAELSPFMKRIVSVPQTTAQQASQAAAAIEAAFRDGMRRQHIELYLQPESGQDGWPGGIRQQFRVAQPLVESILRRVKQAGGLEGPLSAEIWDQGDAVAAYTGTKVAAVLFPTAESMDRLKAMINCSSGGPELLLVFNPQWETKGLMLGQSDFGFGARRASSEALVASLQPSYQLKELRLQGDEIRVLRAHPGRWQVHVLDRSGSSDLLAVQLERPTYQQVEEMLRSRPESKMNLSIIDRLRDEWPFGRSQ</sequence>
<evidence type="ECO:0000256" key="1">
    <source>
        <dbReference type="SAM" id="MobiDB-lite"/>
    </source>
</evidence>
<dbReference type="PANTHER" id="PTHR35509">
    <property type="entry name" value="DOMAIN PROTEIN, PUTATIVE (DUF1995)-RELATED"/>
    <property type="match status" value="1"/>
</dbReference>
<evidence type="ECO:0000313" key="3">
    <source>
        <dbReference type="EMBL" id="GAX75020.1"/>
    </source>
</evidence>
<feature type="region of interest" description="Disordered" evidence="1">
    <location>
        <begin position="486"/>
        <end position="513"/>
    </location>
</feature>
<keyword evidence="4" id="KW-1185">Reference proteome</keyword>
<proteinExistence type="predicted"/>
<feature type="domain" description="DUF1995" evidence="2">
    <location>
        <begin position="927"/>
        <end position="1135"/>
    </location>
</feature>
<feature type="compositionally biased region" description="Polar residues" evidence="1">
    <location>
        <begin position="135"/>
        <end position="153"/>
    </location>
</feature>
<accession>A0A250WWX3</accession>
<feature type="compositionally biased region" description="Low complexity" evidence="1">
    <location>
        <begin position="882"/>
        <end position="908"/>
    </location>
</feature>
<dbReference type="InterPro" id="IPR053021">
    <property type="entry name" value="Chloroplast_ADK"/>
</dbReference>
<reference evidence="3 4" key="1">
    <citation type="submission" date="2017-08" db="EMBL/GenBank/DDBJ databases">
        <title>Acidophilic green algal genome provides insights into adaptation to an acidic environment.</title>
        <authorList>
            <person name="Hirooka S."/>
            <person name="Hirose Y."/>
            <person name="Kanesaki Y."/>
            <person name="Higuchi S."/>
            <person name="Fujiwara T."/>
            <person name="Onuma R."/>
            <person name="Era A."/>
            <person name="Ohbayashi R."/>
            <person name="Uzuka A."/>
            <person name="Nozaki H."/>
            <person name="Yoshikawa H."/>
            <person name="Miyagishima S.Y."/>
        </authorList>
    </citation>
    <scope>NUCLEOTIDE SEQUENCE [LARGE SCALE GENOMIC DNA]</scope>
    <source>
        <strain evidence="3 4">NIES-2499</strain>
    </source>
</reference>